<feature type="domain" description="Metallo-beta-lactamase" evidence="1">
    <location>
        <begin position="24"/>
        <end position="244"/>
    </location>
</feature>
<sequence length="273" mass="30998">MKINKFKITILMDDQPGYGLKNEHGFSALIENRDDSILFDTGQSGAFIDNALKLGKNLQKVSKVVISHGHYDHIGGLRDFLEINRKAKVYIKKEAFYKKLKLEDGKYKSIGLSDDLSVYTSRFVFSEEVSEIGKGIYISANIQNHGYRIHNKNMFTEVDGIIEEDRFDDEQFLFIKFEDQAFIISGCSHRGIVNIVKSAISQSNCSGVKGILGGFHMLNENEEDVNREMSALKKMNPKIIAPCHCTGEIAIHKFKKMFSQNYFHIKTGINLEV</sequence>
<protein>
    <submittedName>
        <fullName evidence="2">MBL fold metallo-hydrolase</fullName>
    </submittedName>
</protein>
<dbReference type="SMART" id="SM00849">
    <property type="entry name" value="Lactamase_B"/>
    <property type="match status" value="1"/>
</dbReference>
<reference evidence="2 3" key="1">
    <citation type="submission" date="2018-06" db="EMBL/GenBank/DDBJ databases">
        <title>Extensive metabolic versatility and redundancy in microbially diverse, dynamic hydrothermal sediments.</title>
        <authorList>
            <person name="Dombrowski N."/>
            <person name="Teske A."/>
            <person name="Baker B.J."/>
        </authorList>
    </citation>
    <scope>NUCLEOTIDE SEQUENCE [LARGE SCALE GENOMIC DNA]</scope>
    <source>
        <strain evidence="2">B35_G9</strain>
    </source>
</reference>
<dbReference type="PANTHER" id="PTHR13754:SF13">
    <property type="entry name" value="METALLO-BETA-LACTAMASE SUPERFAMILY PROTEIN (AFU_ORTHOLOGUE AFUA_3G07630)"/>
    <property type="match status" value="1"/>
</dbReference>
<dbReference type="Pfam" id="PF00753">
    <property type="entry name" value="Lactamase_B"/>
    <property type="match status" value="1"/>
</dbReference>
<name>A0A660S5U0_UNCT6</name>
<dbReference type="InterPro" id="IPR036866">
    <property type="entry name" value="RibonucZ/Hydroxyglut_hydro"/>
</dbReference>
<dbReference type="CDD" id="cd07713">
    <property type="entry name" value="DHPS-like_MBL-fold"/>
    <property type="match status" value="1"/>
</dbReference>
<dbReference type="InterPro" id="IPR001279">
    <property type="entry name" value="Metallo-B-lactamas"/>
</dbReference>
<dbReference type="Gene3D" id="3.60.15.10">
    <property type="entry name" value="Ribonuclease Z/Hydroxyacylglutathione hydrolase-like"/>
    <property type="match status" value="1"/>
</dbReference>
<dbReference type="InterPro" id="IPR052926">
    <property type="entry name" value="Metallo-beta-lactamase_dom"/>
</dbReference>
<dbReference type="Proteomes" id="UP000282321">
    <property type="component" value="Unassembled WGS sequence"/>
</dbReference>
<dbReference type="AlphaFoldDB" id="A0A660S5U0"/>
<proteinExistence type="predicted"/>
<comment type="caution">
    <text evidence="2">The sequence shown here is derived from an EMBL/GenBank/DDBJ whole genome shotgun (WGS) entry which is preliminary data.</text>
</comment>
<gene>
    <name evidence="2" type="ORF">DRP44_07195</name>
</gene>
<dbReference type="GO" id="GO:0016787">
    <property type="term" value="F:hydrolase activity"/>
    <property type="evidence" value="ECO:0007669"/>
    <property type="project" value="UniProtKB-KW"/>
</dbReference>
<organism evidence="2 3">
    <name type="scientific">candidate division TA06 bacterium</name>
    <dbReference type="NCBI Taxonomy" id="2250710"/>
    <lineage>
        <taxon>Bacteria</taxon>
        <taxon>Bacteria division TA06</taxon>
    </lineage>
</organism>
<dbReference type="PANTHER" id="PTHR13754">
    <property type="entry name" value="METALLO-BETA-LACTAMASE SUPERFAMILY PROTEIN"/>
    <property type="match status" value="1"/>
</dbReference>
<evidence type="ECO:0000313" key="2">
    <source>
        <dbReference type="EMBL" id="RKX65011.1"/>
    </source>
</evidence>
<accession>A0A660S5U0</accession>
<dbReference type="GO" id="GO:0016740">
    <property type="term" value="F:transferase activity"/>
    <property type="evidence" value="ECO:0007669"/>
    <property type="project" value="TreeGrafter"/>
</dbReference>
<dbReference type="SUPFAM" id="SSF56281">
    <property type="entry name" value="Metallo-hydrolase/oxidoreductase"/>
    <property type="match status" value="1"/>
</dbReference>
<dbReference type="InterPro" id="IPR041712">
    <property type="entry name" value="DHPS-like_MBL-fold"/>
</dbReference>
<dbReference type="EMBL" id="QNBC01000116">
    <property type="protein sequence ID" value="RKX65011.1"/>
    <property type="molecule type" value="Genomic_DNA"/>
</dbReference>
<keyword evidence="2" id="KW-0378">Hydrolase</keyword>
<evidence type="ECO:0000313" key="3">
    <source>
        <dbReference type="Proteomes" id="UP000282321"/>
    </source>
</evidence>
<evidence type="ECO:0000259" key="1">
    <source>
        <dbReference type="SMART" id="SM00849"/>
    </source>
</evidence>